<evidence type="ECO:0000256" key="20">
    <source>
        <dbReference type="SAM" id="SignalP"/>
    </source>
</evidence>
<evidence type="ECO:0000259" key="21">
    <source>
        <dbReference type="PROSITE" id="PS51914"/>
    </source>
</evidence>
<keyword evidence="10" id="KW-0653">Protein transport</keyword>
<dbReference type="PANTHER" id="PTHR15071">
    <property type="entry name" value="MANNOSE-6-PHOSPHATE RECEPTOR FAMILY MEMBER"/>
    <property type="match status" value="1"/>
</dbReference>
<keyword evidence="13" id="KW-0333">Golgi apparatus</keyword>
<feature type="domain" description="MRH" evidence="21">
    <location>
        <begin position="24"/>
        <end position="248"/>
    </location>
</feature>
<accession>A0A084QD37</accession>
<evidence type="ECO:0000256" key="11">
    <source>
        <dbReference type="ARBA" id="ARBA00022989"/>
    </source>
</evidence>
<dbReference type="Pfam" id="PF09451">
    <property type="entry name" value="ATG27"/>
    <property type="match status" value="1"/>
</dbReference>
<evidence type="ECO:0000256" key="10">
    <source>
        <dbReference type="ARBA" id="ARBA00022927"/>
    </source>
</evidence>
<organism evidence="22 23">
    <name type="scientific">Stachybotrys chlorohalonatus (strain IBT 40285)</name>
    <dbReference type="NCBI Taxonomy" id="1283841"/>
    <lineage>
        <taxon>Eukaryota</taxon>
        <taxon>Fungi</taxon>
        <taxon>Dikarya</taxon>
        <taxon>Ascomycota</taxon>
        <taxon>Pezizomycotina</taxon>
        <taxon>Sordariomycetes</taxon>
        <taxon>Hypocreomycetidae</taxon>
        <taxon>Hypocreales</taxon>
        <taxon>Stachybotryaceae</taxon>
        <taxon>Stachybotrys</taxon>
    </lineage>
</organism>
<evidence type="ECO:0000313" key="22">
    <source>
        <dbReference type="EMBL" id="KFA61872.1"/>
    </source>
</evidence>
<evidence type="ECO:0000256" key="4">
    <source>
        <dbReference type="ARBA" id="ARBA00004614"/>
    </source>
</evidence>
<dbReference type="PANTHER" id="PTHR15071:SF13">
    <property type="entry name" value="AUTOPHAGY-RELATED PROTEIN 27"/>
    <property type="match status" value="1"/>
</dbReference>
<evidence type="ECO:0000256" key="14">
    <source>
        <dbReference type="ARBA" id="ARBA00023128"/>
    </source>
</evidence>
<evidence type="ECO:0000256" key="5">
    <source>
        <dbReference type="ARBA" id="ARBA00005363"/>
    </source>
</evidence>
<dbReference type="EMBL" id="KL660826">
    <property type="protein sequence ID" value="KFA61872.1"/>
    <property type="molecule type" value="Genomic_DNA"/>
</dbReference>
<dbReference type="PROSITE" id="PS51914">
    <property type="entry name" value="MRH"/>
    <property type="match status" value="1"/>
</dbReference>
<dbReference type="Gene3D" id="2.70.130.10">
    <property type="entry name" value="Mannose-6-phosphate receptor binding domain"/>
    <property type="match status" value="1"/>
</dbReference>
<feature type="transmembrane region" description="Helical" evidence="19">
    <location>
        <begin position="271"/>
        <end position="293"/>
    </location>
</feature>
<dbReference type="GO" id="GO:0000139">
    <property type="term" value="C:Golgi membrane"/>
    <property type="evidence" value="ECO:0007669"/>
    <property type="project" value="UniProtKB-SubCell"/>
</dbReference>
<keyword evidence="11 19" id="KW-1133">Transmembrane helix</keyword>
<dbReference type="OMA" id="GSSHWGF"/>
<feature type="signal peptide" evidence="20">
    <location>
        <begin position="1"/>
        <end position="20"/>
    </location>
</feature>
<evidence type="ECO:0000256" key="2">
    <source>
        <dbReference type="ARBA" id="ARBA00004358"/>
    </source>
</evidence>
<dbReference type="InParanoid" id="A0A084QD37"/>
<evidence type="ECO:0000256" key="15">
    <source>
        <dbReference type="ARBA" id="ARBA00023136"/>
    </source>
</evidence>
<dbReference type="OrthoDB" id="29460at2759"/>
<evidence type="ECO:0000256" key="7">
    <source>
        <dbReference type="ARBA" id="ARBA00022448"/>
    </source>
</evidence>
<feature type="chain" id="PRO_5001779261" description="Autophagy-related protein 27" evidence="20">
    <location>
        <begin position="21"/>
        <end position="342"/>
    </location>
</feature>
<evidence type="ECO:0000256" key="9">
    <source>
        <dbReference type="ARBA" id="ARBA00022729"/>
    </source>
</evidence>
<protein>
    <recommendedName>
        <fullName evidence="6">Autophagy-related protein 27</fullName>
    </recommendedName>
</protein>
<evidence type="ECO:0000256" key="13">
    <source>
        <dbReference type="ARBA" id="ARBA00023034"/>
    </source>
</evidence>
<evidence type="ECO:0000256" key="12">
    <source>
        <dbReference type="ARBA" id="ARBA00023006"/>
    </source>
</evidence>
<dbReference type="InterPro" id="IPR044865">
    <property type="entry name" value="MRH_dom"/>
</dbReference>
<reference evidence="22 23" key="1">
    <citation type="journal article" date="2014" name="BMC Genomics">
        <title>Comparative genome sequencing reveals chemotype-specific gene clusters in the toxigenic black mold Stachybotrys.</title>
        <authorList>
            <person name="Semeiks J."/>
            <person name="Borek D."/>
            <person name="Otwinowski Z."/>
            <person name="Grishin N.V."/>
        </authorList>
    </citation>
    <scope>NUCLEOTIDE SEQUENCE [LARGE SCALE GENOMIC DNA]</scope>
    <source>
        <strain evidence="22 23">IBT 40285</strain>
    </source>
</reference>
<keyword evidence="9 20" id="KW-0732">Signal</keyword>
<evidence type="ECO:0000256" key="17">
    <source>
        <dbReference type="ARBA" id="ARBA00023329"/>
    </source>
</evidence>
<dbReference type="InterPro" id="IPR009011">
    <property type="entry name" value="Man6P_isomerase_rcpt-bd_dom_sf"/>
</dbReference>
<name>A0A084QD37_STAC4</name>
<evidence type="ECO:0000313" key="23">
    <source>
        <dbReference type="Proteomes" id="UP000028524"/>
    </source>
</evidence>
<dbReference type="Proteomes" id="UP000028524">
    <property type="component" value="Unassembled WGS sequence"/>
</dbReference>
<dbReference type="SUPFAM" id="SSF50911">
    <property type="entry name" value="Mannose 6-phosphate receptor domain"/>
    <property type="match status" value="1"/>
</dbReference>
<evidence type="ECO:0000256" key="18">
    <source>
        <dbReference type="SAM" id="MobiDB-lite"/>
    </source>
</evidence>
<evidence type="ECO:0000256" key="6">
    <source>
        <dbReference type="ARBA" id="ARBA00013776"/>
    </source>
</evidence>
<dbReference type="GO" id="GO:0031966">
    <property type="term" value="C:mitochondrial membrane"/>
    <property type="evidence" value="ECO:0007669"/>
    <property type="project" value="UniProtKB-SubCell"/>
</dbReference>
<proteinExistence type="inferred from homology"/>
<evidence type="ECO:0000256" key="16">
    <source>
        <dbReference type="ARBA" id="ARBA00023157"/>
    </source>
</evidence>
<keyword evidence="7" id="KW-0813">Transport</keyword>
<dbReference type="GO" id="GO:0034045">
    <property type="term" value="C:phagophore assembly site membrane"/>
    <property type="evidence" value="ECO:0007669"/>
    <property type="project" value="UniProtKB-SubCell"/>
</dbReference>
<evidence type="ECO:0000256" key="8">
    <source>
        <dbReference type="ARBA" id="ARBA00022692"/>
    </source>
</evidence>
<comment type="similarity">
    <text evidence="5">Belongs to the ATG27 family.</text>
</comment>
<dbReference type="AlphaFoldDB" id="A0A084QD37"/>
<comment type="subcellular location">
    <subcellularLocation>
        <location evidence="2">Cytoplasmic vesicle membrane</location>
        <topology evidence="2">Single-pass type I membrane protein</topology>
    </subcellularLocation>
    <subcellularLocation>
        <location evidence="4">Golgi apparatus membrane</location>
        <topology evidence="4">Single-pass type I membrane protein</topology>
    </subcellularLocation>
    <subcellularLocation>
        <location evidence="1">Mitochondrion membrane</location>
        <topology evidence="1">Single-pass membrane protein</topology>
    </subcellularLocation>
    <subcellularLocation>
        <location evidence="3">Preautophagosomal structure membrane</location>
        <topology evidence="3">Single-pass type I membrane protein</topology>
    </subcellularLocation>
</comment>
<keyword evidence="8 19" id="KW-0812">Transmembrane</keyword>
<dbReference type="GO" id="GO:0030659">
    <property type="term" value="C:cytoplasmic vesicle membrane"/>
    <property type="evidence" value="ECO:0007669"/>
    <property type="project" value="UniProtKB-SubCell"/>
</dbReference>
<keyword evidence="16" id="KW-1015">Disulfide bond</keyword>
<dbReference type="InterPro" id="IPR018939">
    <property type="entry name" value="Autophagy-rel_prot_27"/>
</dbReference>
<gene>
    <name evidence="22" type="ORF">S40285_07082</name>
</gene>
<evidence type="ECO:0000256" key="19">
    <source>
        <dbReference type="SAM" id="Phobius"/>
    </source>
</evidence>
<dbReference type="HOGENOM" id="CLU_047751_0_0_1"/>
<feature type="region of interest" description="Disordered" evidence="18">
    <location>
        <begin position="178"/>
        <end position="211"/>
    </location>
</feature>
<evidence type="ECO:0000256" key="1">
    <source>
        <dbReference type="ARBA" id="ARBA00004304"/>
    </source>
</evidence>
<feature type="compositionally biased region" description="Basic and acidic residues" evidence="18">
    <location>
        <begin position="186"/>
        <end position="199"/>
    </location>
</feature>
<evidence type="ECO:0000256" key="3">
    <source>
        <dbReference type="ARBA" id="ARBA00004472"/>
    </source>
</evidence>
<keyword evidence="12" id="KW-0072">Autophagy</keyword>
<dbReference type="GO" id="GO:0006914">
    <property type="term" value="P:autophagy"/>
    <property type="evidence" value="ECO:0007669"/>
    <property type="project" value="UniProtKB-KW"/>
</dbReference>
<keyword evidence="14" id="KW-0496">Mitochondrion</keyword>
<keyword evidence="23" id="KW-1185">Reference proteome</keyword>
<keyword evidence="15 19" id="KW-0472">Membrane</keyword>
<sequence length="342" mass="37870">MHRPQIASVVLSLLLGQALGGSTFDCGNIIVDQHKFDLSKLGGPHSVVTSQYESIAQTHTNTTYTLDPCGPLKKSGKGKKTEECPNGTRVCAIRRLLSGESDTVSAVIAIAGNLQDLGGSMFEYKVERLKTSDSHSDSQKEGLRLVLEGGKHPLDGKVKERVKQSAIVEFICDKDKEGTEGEWDSEDKYEKNTKLRRAEEEGDDDSGESAIEHQLRKDNAALIWESYGTEKDGQVLRLTWHTKYACEKRDGKDEGGNDDGGNENTSESWGFFTWFVIIVFLGIAAYLIFGSWLNYNRYGARGWDLLPHGDTIRDIPYLLKDWTRRVLNTVQGAGSRGGYSAV</sequence>
<dbReference type="STRING" id="1283841.A0A084QD37"/>
<keyword evidence="17" id="KW-0968">Cytoplasmic vesicle</keyword>
<dbReference type="GO" id="GO:0015031">
    <property type="term" value="P:protein transport"/>
    <property type="evidence" value="ECO:0007669"/>
    <property type="project" value="UniProtKB-KW"/>
</dbReference>